<evidence type="ECO:0000313" key="10">
    <source>
        <dbReference type="EMBL" id="ADK37845.1"/>
    </source>
</evidence>
<dbReference type="CAZy" id="GH18">
    <property type="family name" value="Glycoside Hydrolase Family 18"/>
</dbReference>
<dbReference type="AlphaFoldDB" id="E2EYZ0"/>
<feature type="non-terminal residue" evidence="10">
    <location>
        <position position="1"/>
    </location>
</feature>
<evidence type="ECO:0000256" key="8">
    <source>
        <dbReference type="RuleBase" id="RU004453"/>
    </source>
</evidence>
<dbReference type="Gene3D" id="3.20.20.80">
    <property type="entry name" value="Glycosidases"/>
    <property type="match status" value="1"/>
</dbReference>
<dbReference type="PANTHER" id="PTHR11177:SF317">
    <property type="entry name" value="CHITINASE 12-RELATED"/>
    <property type="match status" value="1"/>
</dbReference>
<comment type="similarity">
    <text evidence="8">Belongs to the glycosyl hydrolase 18 family.</text>
</comment>
<protein>
    <submittedName>
        <fullName evidence="10">Putative endochitinase</fullName>
    </submittedName>
</protein>
<proteinExistence type="evidence at transcript level"/>
<dbReference type="InterPro" id="IPR050314">
    <property type="entry name" value="Glycosyl_Hydrlase_18"/>
</dbReference>
<dbReference type="SMART" id="SM00636">
    <property type="entry name" value="Glyco_18"/>
    <property type="match status" value="1"/>
</dbReference>
<dbReference type="GO" id="GO:0006032">
    <property type="term" value="P:chitin catabolic process"/>
    <property type="evidence" value="ECO:0007669"/>
    <property type="project" value="UniProtKB-KW"/>
</dbReference>
<evidence type="ECO:0000256" key="2">
    <source>
        <dbReference type="ARBA" id="ARBA00022801"/>
    </source>
</evidence>
<dbReference type="InterPro" id="IPR001223">
    <property type="entry name" value="Glyco_hydro18_cat"/>
</dbReference>
<sequence>GWTGSKTFSDICADPGKHAKFTKNAMKLIDEYDLDGIDLDWEFPGKKGANNSFSPSDAENLSSLVKFMRKAMDDKYKRRKLLTASVPAHPYTNAKGEKMRDLSSFASSFHFINIMGYSLMGAWSDYTGPNAPLYTSEISRYSLEQAVREWTAAKFPPNQINAGFAFFGSIQRSQDGMSSNIYAKANKVAGLDNPLAKIDCENDAYSADVFSYACLRRRILASPNEADPESGFSLNWDSASQTPWLYHSKTKRFVSFDNPKSIAAKRCLARKHNLLGVMLWDITQDHKNELLNAATADIKCP</sequence>
<evidence type="ECO:0000256" key="3">
    <source>
        <dbReference type="ARBA" id="ARBA00023024"/>
    </source>
</evidence>
<evidence type="ECO:0000256" key="5">
    <source>
        <dbReference type="ARBA" id="ARBA00023295"/>
    </source>
</evidence>
<evidence type="ECO:0000256" key="1">
    <source>
        <dbReference type="ARBA" id="ARBA00000822"/>
    </source>
</evidence>
<evidence type="ECO:0000256" key="6">
    <source>
        <dbReference type="ARBA" id="ARBA00023326"/>
    </source>
</evidence>
<dbReference type="SUPFAM" id="SSF51445">
    <property type="entry name" value="(Trans)glycosidases"/>
    <property type="match status" value="1"/>
</dbReference>
<evidence type="ECO:0000259" key="9">
    <source>
        <dbReference type="PROSITE" id="PS51910"/>
    </source>
</evidence>
<feature type="domain" description="GH18" evidence="9">
    <location>
        <begin position="1"/>
        <end position="301"/>
    </location>
</feature>
<reference evidence="10" key="1">
    <citation type="journal article" date="2011" name="Fungal Genet. Biol.">
        <title>Secretome of fungus-infected aphids documents high pathogen activity and weak host response.</title>
        <authorList>
            <person name="Grell M.N."/>
            <person name="Jensen A.B."/>
            <person name="Olsen P.B."/>
            <person name="Eilenberg J."/>
            <person name="Lange L."/>
        </authorList>
    </citation>
    <scope>NUCLEOTIDE SEQUENCE</scope>
</reference>
<dbReference type="InterPro" id="IPR017853">
    <property type="entry name" value="GH"/>
</dbReference>
<organism evidence="10">
    <name type="scientific">Entomophthora planchoniana</name>
    <dbReference type="NCBI Taxonomy" id="177370"/>
    <lineage>
        <taxon>Eukaryota</taxon>
        <taxon>Fungi</taxon>
        <taxon>Fungi incertae sedis</taxon>
        <taxon>Zoopagomycota</taxon>
        <taxon>Entomophthoromycotina</taxon>
        <taxon>Entomophthoromycetes</taxon>
        <taxon>Entomophthorales</taxon>
        <taxon>Entomophthoraceae</taxon>
        <taxon>Entomophthora</taxon>
    </lineage>
</organism>
<dbReference type="InterPro" id="IPR029070">
    <property type="entry name" value="Chitinase_insertion_sf"/>
</dbReference>
<keyword evidence="5 7" id="KW-0326">Glycosidase</keyword>
<dbReference type="GO" id="GO:0008061">
    <property type="term" value="F:chitin binding"/>
    <property type="evidence" value="ECO:0007669"/>
    <property type="project" value="InterPro"/>
</dbReference>
<dbReference type="PROSITE" id="PS01095">
    <property type="entry name" value="GH18_1"/>
    <property type="match status" value="1"/>
</dbReference>
<dbReference type="GO" id="GO:0000272">
    <property type="term" value="P:polysaccharide catabolic process"/>
    <property type="evidence" value="ECO:0007669"/>
    <property type="project" value="UniProtKB-KW"/>
</dbReference>
<dbReference type="Gene3D" id="3.10.50.10">
    <property type="match status" value="1"/>
</dbReference>
<dbReference type="PANTHER" id="PTHR11177">
    <property type="entry name" value="CHITINASE"/>
    <property type="match status" value="1"/>
</dbReference>
<name>E2EYZ0_9FUNG</name>
<keyword evidence="3" id="KW-0146">Chitin degradation</keyword>
<dbReference type="EMBL" id="HM001230">
    <property type="protein sequence ID" value="ADK37845.1"/>
    <property type="molecule type" value="mRNA"/>
</dbReference>
<evidence type="ECO:0000256" key="4">
    <source>
        <dbReference type="ARBA" id="ARBA00023277"/>
    </source>
</evidence>
<evidence type="ECO:0000256" key="7">
    <source>
        <dbReference type="RuleBase" id="RU000489"/>
    </source>
</evidence>
<dbReference type="GO" id="GO:0008843">
    <property type="term" value="F:endochitinase activity"/>
    <property type="evidence" value="ECO:0007669"/>
    <property type="project" value="UniProtKB-EC"/>
</dbReference>
<dbReference type="PROSITE" id="PS51910">
    <property type="entry name" value="GH18_2"/>
    <property type="match status" value="1"/>
</dbReference>
<gene>
    <name evidence="10" type="primary">CHT1</name>
</gene>
<dbReference type="InterPro" id="IPR011583">
    <property type="entry name" value="Chitinase_II/V-like_cat"/>
</dbReference>
<accession>E2EYZ0</accession>
<comment type="catalytic activity">
    <reaction evidence="1">
        <text>Random endo-hydrolysis of N-acetyl-beta-D-glucosaminide (1-&gt;4)-beta-linkages in chitin and chitodextrins.</text>
        <dbReference type="EC" id="3.2.1.14"/>
    </reaction>
</comment>
<dbReference type="Pfam" id="PF00704">
    <property type="entry name" value="Glyco_hydro_18"/>
    <property type="match status" value="1"/>
</dbReference>
<keyword evidence="6" id="KW-0624">Polysaccharide degradation</keyword>
<keyword evidence="2 7" id="KW-0378">Hydrolase</keyword>
<keyword evidence="4" id="KW-0119">Carbohydrate metabolism</keyword>
<dbReference type="InterPro" id="IPR001579">
    <property type="entry name" value="Glyco_hydro_18_chit_AS"/>
</dbReference>